<organism evidence="11 12">
    <name type="scientific">Myotis brandtii</name>
    <name type="common">Brandt's bat</name>
    <dbReference type="NCBI Taxonomy" id="109478"/>
    <lineage>
        <taxon>Eukaryota</taxon>
        <taxon>Metazoa</taxon>
        <taxon>Chordata</taxon>
        <taxon>Craniata</taxon>
        <taxon>Vertebrata</taxon>
        <taxon>Euteleostomi</taxon>
        <taxon>Mammalia</taxon>
        <taxon>Eutheria</taxon>
        <taxon>Laurasiatheria</taxon>
        <taxon>Chiroptera</taxon>
        <taxon>Yangochiroptera</taxon>
        <taxon>Vespertilionidae</taxon>
        <taxon>Myotis</taxon>
    </lineage>
</organism>
<keyword evidence="12" id="KW-1185">Reference proteome</keyword>
<evidence type="ECO:0000256" key="3">
    <source>
        <dbReference type="ARBA" id="ARBA00022475"/>
    </source>
</evidence>
<dbReference type="InterPro" id="IPR002469">
    <property type="entry name" value="Peptidase_S9B_N"/>
</dbReference>
<name>S7NRJ6_MYOBR</name>
<dbReference type="PANTHER" id="PTHR11731">
    <property type="entry name" value="PROTEASE FAMILY S9B,C DIPEPTIDYL-PEPTIDASE IV-RELATED"/>
    <property type="match status" value="1"/>
</dbReference>
<evidence type="ECO:0000313" key="12">
    <source>
        <dbReference type="Proteomes" id="UP000052978"/>
    </source>
</evidence>
<dbReference type="PANTHER" id="PTHR11731:SF20">
    <property type="entry name" value="DIPEPTIDYL AMINOPEPTIDASE-LIKE PROTEIN 6"/>
    <property type="match status" value="1"/>
</dbReference>
<protein>
    <submittedName>
        <fullName evidence="11">Dipeptidyl aminopeptidase-like protein 6</fullName>
    </submittedName>
</protein>
<dbReference type="eggNOG" id="KOG2100">
    <property type="taxonomic scope" value="Eukaryota"/>
</dbReference>
<comment type="subcellular location">
    <subcellularLocation>
        <location evidence="1">Cell membrane</location>
        <topology evidence="1">Single-pass type II membrane protein</topology>
    </subcellularLocation>
</comment>
<keyword evidence="11" id="KW-0378">Hydrolase</keyword>
<keyword evidence="8" id="KW-1015">Disulfide bond</keyword>
<accession>S7NRJ6</accession>
<dbReference type="EMBL" id="KE164659">
    <property type="protein sequence ID" value="EPQ19345.1"/>
    <property type="molecule type" value="Genomic_DNA"/>
</dbReference>
<keyword evidence="5" id="KW-0735">Signal-anchor</keyword>
<evidence type="ECO:0000256" key="6">
    <source>
        <dbReference type="ARBA" id="ARBA00022989"/>
    </source>
</evidence>
<evidence type="ECO:0000256" key="2">
    <source>
        <dbReference type="ARBA" id="ARBA00006150"/>
    </source>
</evidence>
<evidence type="ECO:0000256" key="5">
    <source>
        <dbReference type="ARBA" id="ARBA00022968"/>
    </source>
</evidence>
<keyword evidence="11" id="KW-0645">Protease</keyword>
<dbReference type="Gene3D" id="2.140.10.30">
    <property type="entry name" value="Dipeptidylpeptidase IV, N-terminal domain"/>
    <property type="match status" value="1"/>
</dbReference>
<dbReference type="InterPro" id="IPR050278">
    <property type="entry name" value="Serine_Prot_S9B/DPPIV"/>
</dbReference>
<keyword evidence="4" id="KW-0812">Transmembrane</keyword>
<keyword evidence="9" id="KW-0325">Glycoprotein</keyword>
<keyword evidence="11" id="KW-0031">Aminopeptidase</keyword>
<dbReference type="GO" id="GO:0015459">
    <property type="term" value="F:potassium channel regulator activity"/>
    <property type="evidence" value="ECO:0007669"/>
    <property type="project" value="TreeGrafter"/>
</dbReference>
<evidence type="ECO:0000256" key="7">
    <source>
        <dbReference type="ARBA" id="ARBA00023136"/>
    </source>
</evidence>
<evidence type="ECO:0000256" key="1">
    <source>
        <dbReference type="ARBA" id="ARBA00004401"/>
    </source>
</evidence>
<dbReference type="GO" id="GO:1901379">
    <property type="term" value="P:regulation of potassium ion transmembrane transport"/>
    <property type="evidence" value="ECO:0007669"/>
    <property type="project" value="TreeGrafter"/>
</dbReference>
<evidence type="ECO:0000259" key="10">
    <source>
        <dbReference type="Pfam" id="PF00930"/>
    </source>
</evidence>
<dbReference type="Pfam" id="PF00930">
    <property type="entry name" value="DPPIV_N"/>
    <property type="match status" value="1"/>
</dbReference>
<keyword evidence="6" id="KW-1133">Transmembrane helix</keyword>
<keyword evidence="7" id="KW-0472">Membrane</keyword>
<reference evidence="11 12" key="1">
    <citation type="journal article" date="2013" name="Nat. Commun.">
        <title>Genome analysis reveals insights into physiology and longevity of the Brandt's bat Myotis brandtii.</title>
        <authorList>
            <person name="Seim I."/>
            <person name="Fang X."/>
            <person name="Xiong Z."/>
            <person name="Lobanov A.V."/>
            <person name="Huang Z."/>
            <person name="Ma S."/>
            <person name="Feng Y."/>
            <person name="Turanov A.A."/>
            <person name="Zhu Y."/>
            <person name="Lenz T.L."/>
            <person name="Gerashchenko M.V."/>
            <person name="Fan D."/>
            <person name="Hee Yim S."/>
            <person name="Yao X."/>
            <person name="Jordan D."/>
            <person name="Xiong Y."/>
            <person name="Ma Y."/>
            <person name="Lyapunov A.N."/>
            <person name="Chen G."/>
            <person name="Kulakova O.I."/>
            <person name="Sun Y."/>
            <person name="Lee S.G."/>
            <person name="Bronson R.T."/>
            <person name="Moskalev A.A."/>
            <person name="Sunyaev S.R."/>
            <person name="Zhang G."/>
            <person name="Krogh A."/>
            <person name="Wang J."/>
            <person name="Gladyshev V.N."/>
        </authorList>
    </citation>
    <scope>NUCLEOTIDE SEQUENCE [LARGE SCALE GENOMIC DNA]</scope>
</reference>
<proteinExistence type="inferred from homology"/>
<dbReference type="Proteomes" id="UP000052978">
    <property type="component" value="Unassembled WGS sequence"/>
</dbReference>
<feature type="domain" description="Dipeptidylpeptidase IV N-terminal" evidence="10">
    <location>
        <begin position="20"/>
        <end position="113"/>
    </location>
</feature>
<sequence length="118" mass="13237">MRHTLHVNIGISGRGLTSGVNTEYYITMVKWATNTKVAVNWLSRAQNVSILTLCDATTGVCTKKHEDESEAWLHRQNEEPLFSRDGRKFFFVRAIPQGGQGKFYHITVSSSQASPRAP</sequence>
<dbReference type="GO" id="GO:0008076">
    <property type="term" value="C:voltage-gated potassium channel complex"/>
    <property type="evidence" value="ECO:0007669"/>
    <property type="project" value="TreeGrafter"/>
</dbReference>
<dbReference type="GO" id="GO:0004177">
    <property type="term" value="F:aminopeptidase activity"/>
    <property type="evidence" value="ECO:0007669"/>
    <property type="project" value="UniProtKB-KW"/>
</dbReference>
<comment type="similarity">
    <text evidence="2">Belongs to the peptidase S9B family.</text>
</comment>
<evidence type="ECO:0000256" key="4">
    <source>
        <dbReference type="ARBA" id="ARBA00022692"/>
    </source>
</evidence>
<dbReference type="AlphaFoldDB" id="S7NRJ6"/>
<evidence type="ECO:0000256" key="8">
    <source>
        <dbReference type="ARBA" id="ARBA00023157"/>
    </source>
</evidence>
<keyword evidence="3" id="KW-1003">Cell membrane</keyword>
<evidence type="ECO:0000256" key="9">
    <source>
        <dbReference type="ARBA" id="ARBA00023180"/>
    </source>
</evidence>
<dbReference type="GO" id="GO:0006508">
    <property type="term" value="P:proteolysis"/>
    <property type="evidence" value="ECO:0007669"/>
    <property type="project" value="InterPro"/>
</dbReference>
<evidence type="ECO:0000313" key="11">
    <source>
        <dbReference type="EMBL" id="EPQ19345.1"/>
    </source>
</evidence>
<gene>
    <name evidence="11" type="ORF">D623_10012134</name>
</gene>
<dbReference type="SUPFAM" id="SSF82171">
    <property type="entry name" value="DPP6 N-terminal domain-like"/>
    <property type="match status" value="1"/>
</dbReference>